<sequence>MSPRAAGYDVVVVGAGSSGAAYAARAAETPGRRVLLLEAGPVFGAGAAPGVLLDGTRMAAARPGGRYADAHPARLAGGAERTIVRGRVGGGSGALNGGVFLRARPEDFAAFAAGGRDAWSYRSVLPVLAALEDDRDFTGPGHGRGGPVPVRRPDPLLPATEAFIDACRSAGHPEEPDKNAAGPPGVGRLPLNVVGGVRHSTALTHLAPAAGRPGLEVRGRTPVLRVELDRDGRAAGVLARPDGGAPEPVRARTVVLCAGALRTPQLLMLSGIGPPAVLRGLGAPVRAEAPGVGAGVQDHAMVVLGARGAPPRPPGTEVAQAALHLPDLEIMPYTAPFAELIGPGAGPPDQTGWGVTLLRPRSRGALVPLSADPADPPRAEHRHLIDGHDRARLRAGVLHCAELMAAAGLEPADPPPRGTAALDRWIAERASTAVHLSGGCAMGDVTDQWGRVEGVPGLRVADASLLPRVPSRGLNATAVLIGELLGRHAPEDSR</sequence>
<comment type="cofactor">
    <cofactor evidence="1 5">
        <name>FAD</name>
        <dbReference type="ChEBI" id="CHEBI:57692"/>
    </cofactor>
</comment>
<dbReference type="InterPro" id="IPR000172">
    <property type="entry name" value="GMC_OxRdtase_N"/>
</dbReference>
<organism evidence="7 8">
    <name type="scientific">Nocardiopsis composta</name>
    <dbReference type="NCBI Taxonomy" id="157465"/>
    <lineage>
        <taxon>Bacteria</taxon>
        <taxon>Bacillati</taxon>
        <taxon>Actinomycetota</taxon>
        <taxon>Actinomycetes</taxon>
        <taxon>Streptosporangiales</taxon>
        <taxon>Nocardiopsidaceae</taxon>
        <taxon>Nocardiopsis</taxon>
    </lineage>
</organism>
<dbReference type="InterPro" id="IPR023978">
    <property type="entry name" value="GMC_oxidoreductase_bact"/>
</dbReference>
<dbReference type="AlphaFoldDB" id="A0A7W8QLK0"/>
<dbReference type="SUPFAM" id="SSF51905">
    <property type="entry name" value="FAD/NAD(P)-binding domain"/>
    <property type="match status" value="1"/>
</dbReference>
<evidence type="ECO:0000256" key="5">
    <source>
        <dbReference type="PIRSR" id="PIRSR000137-2"/>
    </source>
</evidence>
<dbReference type="PIRSF" id="PIRSF000137">
    <property type="entry name" value="Alcohol_oxidase"/>
    <property type="match status" value="1"/>
</dbReference>
<evidence type="ECO:0000313" key="8">
    <source>
        <dbReference type="Proteomes" id="UP000572635"/>
    </source>
</evidence>
<dbReference type="SUPFAM" id="SSF54373">
    <property type="entry name" value="FAD-linked reductases, C-terminal domain"/>
    <property type="match status" value="1"/>
</dbReference>
<dbReference type="NCBIfam" id="TIGR03970">
    <property type="entry name" value="Rv0697"/>
    <property type="match status" value="1"/>
</dbReference>
<feature type="binding site" evidence="5">
    <location>
        <position position="223"/>
    </location>
    <ligand>
        <name>FAD</name>
        <dbReference type="ChEBI" id="CHEBI:57692"/>
    </ligand>
</feature>
<dbReference type="InterPro" id="IPR036188">
    <property type="entry name" value="FAD/NAD-bd_sf"/>
</dbReference>
<gene>
    <name evidence="7" type="ORF">HDA36_002761</name>
</gene>
<dbReference type="Pfam" id="PF05199">
    <property type="entry name" value="GMC_oxred_C"/>
    <property type="match status" value="1"/>
</dbReference>
<evidence type="ECO:0000256" key="3">
    <source>
        <dbReference type="ARBA" id="ARBA00022630"/>
    </source>
</evidence>
<dbReference type="InterPro" id="IPR012132">
    <property type="entry name" value="GMC_OxRdtase"/>
</dbReference>
<dbReference type="EMBL" id="JACHDB010000001">
    <property type="protein sequence ID" value="MBB5432677.1"/>
    <property type="molecule type" value="Genomic_DNA"/>
</dbReference>
<dbReference type="PROSITE" id="PS00624">
    <property type="entry name" value="GMC_OXRED_2"/>
    <property type="match status" value="1"/>
</dbReference>
<dbReference type="PANTHER" id="PTHR11552:SF147">
    <property type="entry name" value="CHOLINE DEHYDROGENASE, MITOCHONDRIAL"/>
    <property type="match status" value="1"/>
</dbReference>
<comment type="caution">
    <text evidence="7">The sequence shown here is derived from an EMBL/GenBank/DDBJ whole genome shotgun (WGS) entry which is preliminary data.</text>
</comment>
<evidence type="ECO:0000259" key="6">
    <source>
        <dbReference type="PROSITE" id="PS00624"/>
    </source>
</evidence>
<dbReference type="PANTHER" id="PTHR11552">
    <property type="entry name" value="GLUCOSE-METHANOL-CHOLINE GMC OXIDOREDUCTASE"/>
    <property type="match status" value="1"/>
</dbReference>
<dbReference type="Gene3D" id="3.30.410.40">
    <property type="match status" value="1"/>
</dbReference>
<feature type="domain" description="Glucose-methanol-choline oxidoreductase N-terminal" evidence="6">
    <location>
        <begin position="259"/>
        <end position="273"/>
    </location>
</feature>
<accession>A0A7W8QLK0</accession>
<evidence type="ECO:0000313" key="7">
    <source>
        <dbReference type="EMBL" id="MBB5432677.1"/>
    </source>
</evidence>
<dbReference type="Proteomes" id="UP000572635">
    <property type="component" value="Unassembled WGS sequence"/>
</dbReference>
<protein>
    <submittedName>
        <fullName evidence="7">Putative dehydrogenase (TIGR03970 family)</fullName>
    </submittedName>
</protein>
<proteinExistence type="inferred from homology"/>
<evidence type="ECO:0000256" key="1">
    <source>
        <dbReference type="ARBA" id="ARBA00001974"/>
    </source>
</evidence>
<keyword evidence="3" id="KW-0285">Flavoprotein</keyword>
<keyword evidence="4 5" id="KW-0274">FAD</keyword>
<feature type="binding site" evidence="5">
    <location>
        <position position="88"/>
    </location>
    <ligand>
        <name>FAD</name>
        <dbReference type="ChEBI" id="CHEBI:57692"/>
    </ligand>
</feature>
<evidence type="ECO:0000256" key="4">
    <source>
        <dbReference type="ARBA" id="ARBA00022827"/>
    </source>
</evidence>
<dbReference type="InterPro" id="IPR007867">
    <property type="entry name" value="GMC_OxRtase_C"/>
</dbReference>
<dbReference type="RefSeq" id="WP_184392209.1">
    <property type="nucleotide sequence ID" value="NZ_BAAAJD010000100.1"/>
</dbReference>
<dbReference type="GO" id="GO:0016614">
    <property type="term" value="F:oxidoreductase activity, acting on CH-OH group of donors"/>
    <property type="evidence" value="ECO:0007669"/>
    <property type="project" value="InterPro"/>
</dbReference>
<dbReference type="Pfam" id="PF00732">
    <property type="entry name" value="GMC_oxred_N"/>
    <property type="match status" value="1"/>
</dbReference>
<reference evidence="7 8" key="1">
    <citation type="submission" date="2020-08" db="EMBL/GenBank/DDBJ databases">
        <title>Sequencing the genomes of 1000 actinobacteria strains.</title>
        <authorList>
            <person name="Klenk H.-P."/>
        </authorList>
    </citation>
    <scope>NUCLEOTIDE SEQUENCE [LARGE SCALE GENOMIC DNA]</scope>
    <source>
        <strain evidence="7 8">DSM 44551</strain>
    </source>
</reference>
<evidence type="ECO:0000256" key="2">
    <source>
        <dbReference type="ARBA" id="ARBA00010790"/>
    </source>
</evidence>
<comment type="similarity">
    <text evidence="2">Belongs to the GMC oxidoreductase family.</text>
</comment>
<dbReference type="GO" id="GO:0050660">
    <property type="term" value="F:flavin adenine dinucleotide binding"/>
    <property type="evidence" value="ECO:0007669"/>
    <property type="project" value="InterPro"/>
</dbReference>
<name>A0A7W8QLK0_9ACTN</name>
<dbReference type="Gene3D" id="3.50.50.60">
    <property type="entry name" value="FAD/NAD(P)-binding domain"/>
    <property type="match status" value="1"/>
</dbReference>
<keyword evidence="8" id="KW-1185">Reference proteome</keyword>
<feature type="binding site" evidence="5">
    <location>
        <begin position="96"/>
        <end position="99"/>
    </location>
    <ligand>
        <name>FAD</name>
        <dbReference type="ChEBI" id="CHEBI:57692"/>
    </ligand>
</feature>